<dbReference type="Gene3D" id="2.30.31.10">
    <property type="entry name" value="Transcriptional Coactivator Pc4, Chain A"/>
    <property type="match status" value="1"/>
</dbReference>
<dbReference type="EMBL" id="AP011527">
    <property type="protein sequence ID" value="BAP62079.1"/>
    <property type="molecule type" value="Genomic_DNA"/>
</dbReference>
<dbReference type="AlphaFoldDB" id="A0A2Z5PEV4"/>
<organism evidence="1 2">
    <name type="scientific">Methanococcus maripaludis KA1</name>
    <dbReference type="NCBI Taxonomy" id="637914"/>
    <lineage>
        <taxon>Archaea</taxon>
        <taxon>Methanobacteriati</taxon>
        <taxon>Methanobacteriota</taxon>
        <taxon>Methanomada group</taxon>
        <taxon>Methanococci</taxon>
        <taxon>Methanococcales</taxon>
        <taxon>Methanococcaceae</taxon>
        <taxon>Methanococcus</taxon>
    </lineage>
</organism>
<name>A0A2Z5PEV4_METMI</name>
<sequence length="77" mass="9075">MAEKEFKKDVEIFHFNKETGQYKALEVNKKENEDTYFVKIAKGVKTDTSSSNENIVIALNRQELAYLKEELNRLYNK</sequence>
<dbReference type="GO" id="GO:0006355">
    <property type="term" value="P:regulation of DNA-templated transcription"/>
    <property type="evidence" value="ECO:0007669"/>
    <property type="project" value="InterPro"/>
</dbReference>
<dbReference type="KEGG" id="mmak:MMKA1_p-00060"/>
<dbReference type="GO" id="GO:0003677">
    <property type="term" value="F:DNA binding"/>
    <property type="evidence" value="ECO:0007669"/>
    <property type="project" value="InterPro"/>
</dbReference>
<geneLocation type="plasmid" evidence="2">
    <name>pmmka1 dna</name>
</geneLocation>
<protein>
    <submittedName>
        <fullName evidence="1">Uncharacterized protein</fullName>
    </submittedName>
</protein>
<proteinExistence type="predicted"/>
<keyword evidence="1" id="KW-0614">Plasmid</keyword>
<evidence type="ECO:0000313" key="1">
    <source>
        <dbReference type="EMBL" id="BAP62079.1"/>
    </source>
</evidence>
<dbReference type="RefSeq" id="WP_146778528.1">
    <property type="nucleotide sequence ID" value="NZ_AP011527.1"/>
</dbReference>
<reference evidence="1 2" key="1">
    <citation type="submission" date="2009-06" db="EMBL/GenBank/DDBJ databases">
        <title>Molecular Evidence for Microbiologically Influenced Corrosion from genome of Methanogen.</title>
        <authorList>
            <person name="Ito N."/>
            <person name="Tsurumaru H."/>
            <person name="Shimizu A."/>
            <person name="Harada T."/>
            <person name="Hosoyama A."/>
            <person name="Horikawa H."/>
            <person name="Wakai S."/>
            <person name="Sasaki K."/>
            <person name="Nishijima K."/>
            <person name="Ataku H."/>
            <person name="Yamazaki J."/>
            <person name="Mise M."/>
            <person name="Yamazaki S."/>
            <person name="Tanikawa S."/>
            <person name="Harayama S."/>
            <person name="Fujita N."/>
        </authorList>
    </citation>
    <scope>NUCLEOTIDE SEQUENCE [LARGE SCALE GENOMIC DNA]</scope>
    <source>
        <strain evidence="2">KA1 ( NBRC 102054)</strain>
        <plasmid evidence="2">pmmka1 dna</plasmid>
    </source>
</reference>
<dbReference type="Proteomes" id="UP000264208">
    <property type="component" value="Plasmid pMMKA1"/>
</dbReference>
<evidence type="ECO:0000313" key="2">
    <source>
        <dbReference type="Proteomes" id="UP000264208"/>
    </source>
</evidence>
<accession>A0A2Z5PEV4</accession>
<dbReference type="GeneID" id="41280375"/>
<dbReference type="InterPro" id="IPR009044">
    <property type="entry name" value="ssDNA-bd_transcriptional_reg"/>
</dbReference>
<gene>
    <name evidence="1" type="ORF">MMKA1_p-00060</name>
</gene>